<dbReference type="CDD" id="cd02042">
    <property type="entry name" value="ParAB_family"/>
    <property type="match status" value="1"/>
</dbReference>
<dbReference type="PANTHER" id="PTHR13696">
    <property type="entry name" value="P-LOOP CONTAINING NUCLEOSIDE TRIPHOSPHATE HYDROLASE"/>
    <property type="match status" value="1"/>
</dbReference>
<dbReference type="NCBIfam" id="NF041546">
    <property type="entry name" value="ParA_partition"/>
    <property type="match status" value="1"/>
</dbReference>
<comment type="caution">
    <text evidence="2">The sequence shown here is derived from an EMBL/GenBank/DDBJ whole genome shotgun (WGS) entry which is preliminary data.</text>
</comment>
<evidence type="ECO:0000313" key="2">
    <source>
        <dbReference type="EMBL" id="KAA6183473.1"/>
    </source>
</evidence>
<dbReference type="InterPro" id="IPR002586">
    <property type="entry name" value="CobQ/CobB/MinD/ParA_Nub-bd_dom"/>
</dbReference>
<dbReference type="EMBL" id="VWXX01000032">
    <property type="protein sequence ID" value="KAA6183473.1"/>
    <property type="molecule type" value="Genomic_DNA"/>
</dbReference>
<reference evidence="2 3" key="1">
    <citation type="submission" date="2019-09" db="EMBL/GenBank/DDBJ databases">
        <title>Whole-genome sequence of the purple sulfur bacterium Thiohalocapsa marina DSM 19078.</title>
        <authorList>
            <person name="Kyndt J.A."/>
            <person name="Meyer T.E."/>
        </authorList>
    </citation>
    <scope>NUCLEOTIDE SEQUENCE [LARGE SCALE GENOMIC DNA]</scope>
    <source>
        <strain evidence="2 3">DSM 19078</strain>
    </source>
</reference>
<dbReference type="Gene3D" id="3.40.50.300">
    <property type="entry name" value="P-loop containing nucleotide triphosphate hydrolases"/>
    <property type="match status" value="1"/>
</dbReference>
<dbReference type="OrthoDB" id="69313at2"/>
<evidence type="ECO:0000313" key="3">
    <source>
        <dbReference type="Proteomes" id="UP000322981"/>
    </source>
</evidence>
<sequence length="213" mass="22611">MSIIAVVGNKGGTGKTTLALNLATGLGRSGDAVIIIDADPQQSAYQWRLTGADDNGVPAVVAAAIGLDKTVRALVAAHAHVVIDCPPSIKAPQAEQALRLAQIALVPVQPSPMDLWATTHIARVIEQLRPDNPRLAAHIVMSQLEPRTTLSRLMPEAAAELDLPVARTGIRRRSIHRHCALDGRSVYQAGKRGAEAAAEIDDLIAEIIPHDRP</sequence>
<dbReference type="RefSeq" id="WP_150094326.1">
    <property type="nucleotide sequence ID" value="NZ_JBFUOH010000017.1"/>
</dbReference>
<gene>
    <name evidence="2" type="ORF">F2Q65_15525</name>
</gene>
<name>A0A5M8FF10_9GAMM</name>
<dbReference type="InterPro" id="IPR050678">
    <property type="entry name" value="DNA_Partitioning_ATPase"/>
</dbReference>
<dbReference type="SUPFAM" id="SSF52540">
    <property type="entry name" value="P-loop containing nucleoside triphosphate hydrolases"/>
    <property type="match status" value="1"/>
</dbReference>
<dbReference type="Pfam" id="PF01656">
    <property type="entry name" value="CbiA"/>
    <property type="match status" value="1"/>
</dbReference>
<accession>A0A5M8FF10</accession>
<dbReference type="PIRSF" id="PIRSF009320">
    <property type="entry name" value="Nuc_binding_HP_1000"/>
    <property type="match status" value="1"/>
</dbReference>
<protein>
    <submittedName>
        <fullName evidence="2">ParA family protein</fullName>
    </submittedName>
</protein>
<feature type="domain" description="CobQ/CobB/MinD/ParA nucleotide binding" evidence="1">
    <location>
        <begin position="4"/>
        <end position="170"/>
    </location>
</feature>
<dbReference type="InterPro" id="IPR027417">
    <property type="entry name" value="P-loop_NTPase"/>
</dbReference>
<keyword evidence="3" id="KW-1185">Reference proteome</keyword>
<evidence type="ECO:0000259" key="1">
    <source>
        <dbReference type="Pfam" id="PF01656"/>
    </source>
</evidence>
<proteinExistence type="predicted"/>
<organism evidence="2 3">
    <name type="scientific">Thiohalocapsa marina</name>
    <dbReference type="NCBI Taxonomy" id="424902"/>
    <lineage>
        <taxon>Bacteria</taxon>
        <taxon>Pseudomonadati</taxon>
        <taxon>Pseudomonadota</taxon>
        <taxon>Gammaproteobacteria</taxon>
        <taxon>Chromatiales</taxon>
        <taxon>Chromatiaceae</taxon>
        <taxon>Thiohalocapsa</taxon>
    </lineage>
</organism>
<dbReference type="AlphaFoldDB" id="A0A5M8FF10"/>
<dbReference type="PANTHER" id="PTHR13696:SF96">
    <property type="entry name" value="COBQ_COBB_MIND_PARA NUCLEOTIDE BINDING DOMAIN-CONTAINING PROTEIN"/>
    <property type="match status" value="1"/>
</dbReference>
<dbReference type="Proteomes" id="UP000322981">
    <property type="component" value="Unassembled WGS sequence"/>
</dbReference>
<dbReference type="InterPro" id="IPR048089">
    <property type="entry name" value="McdA"/>
</dbReference>